<keyword evidence="1" id="KW-0472">Membrane</keyword>
<keyword evidence="3" id="KW-1185">Reference proteome</keyword>
<gene>
    <name evidence="2" type="ORF">Acr_02g0005840</name>
</gene>
<dbReference type="PANTHER" id="PTHR31170:SF25">
    <property type="entry name" value="BNAA09G04570D PROTEIN"/>
    <property type="match status" value="1"/>
</dbReference>
<dbReference type="Proteomes" id="UP000585474">
    <property type="component" value="Unassembled WGS sequence"/>
</dbReference>
<reference evidence="2 3" key="1">
    <citation type="submission" date="2019-07" db="EMBL/GenBank/DDBJ databases">
        <title>De Novo Assembly of kiwifruit Actinidia rufa.</title>
        <authorList>
            <person name="Sugita-Konishi S."/>
            <person name="Sato K."/>
            <person name="Mori E."/>
            <person name="Abe Y."/>
            <person name="Kisaki G."/>
            <person name="Hamano K."/>
            <person name="Suezawa K."/>
            <person name="Otani M."/>
            <person name="Fukuda T."/>
            <person name="Manabe T."/>
            <person name="Gomi K."/>
            <person name="Tabuchi M."/>
            <person name="Akimitsu K."/>
            <person name="Kataoka I."/>
        </authorList>
    </citation>
    <scope>NUCLEOTIDE SEQUENCE [LARGE SCALE GENOMIC DNA]</scope>
    <source>
        <strain evidence="3">cv. Fuchu</strain>
    </source>
</reference>
<feature type="transmembrane region" description="Helical" evidence="1">
    <location>
        <begin position="388"/>
        <end position="412"/>
    </location>
</feature>
<evidence type="ECO:0000313" key="2">
    <source>
        <dbReference type="EMBL" id="GFY82344.1"/>
    </source>
</evidence>
<dbReference type="PANTHER" id="PTHR31170">
    <property type="entry name" value="BNAC04G53230D PROTEIN"/>
    <property type="match status" value="1"/>
</dbReference>
<proteinExistence type="predicted"/>
<evidence type="ECO:0000256" key="1">
    <source>
        <dbReference type="SAM" id="Phobius"/>
    </source>
</evidence>
<dbReference type="InterPro" id="IPR004158">
    <property type="entry name" value="DUF247_pln"/>
</dbReference>
<dbReference type="EMBL" id="BJWL01000002">
    <property type="protein sequence ID" value="GFY82344.1"/>
    <property type="molecule type" value="Genomic_DNA"/>
</dbReference>
<evidence type="ECO:0008006" key="4">
    <source>
        <dbReference type="Google" id="ProtNLM"/>
    </source>
</evidence>
<accession>A0A7J0E782</accession>
<keyword evidence="1" id="KW-0812">Transmembrane</keyword>
<dbReference type="Pfam" id="PF03140">
    <property type="entry name" value="DUF247"/>
    <property type="match status" value="1"/>
</dbReference>
<organism evidence="2 3">
    <name type="scientific">Actinidia rufa</name>
    <dbReference type="NCBI Taxonomy" id="165716"/>
    <lineage>
        <taxon>Eukaryota</taxon>
        <taxon>Viridiplantae</taxon>
        <taxon>Streptophyta</taxon>
        <taxon>Embryophyta</taxon>
        <taxon>Tracheophyta</taxon>
        <taxon>Spermatophyta</taxon>
        <taxon>Magnoliopsida</taxon>
        <taxon>eudicotyledons</taxon>
        <taxon>Gunneridae</taxon>
        <taxon>Pentapetalae</taxon>
        <taxon>asterids</taxon>
        <taxon>Ericales</taxon>
        <taxon>Actinidiaceae</taxon>
        <taxon>Actinidia</taxon>
    </lineage>
</organism>
<dbReference type="OrthoDB" id="591587at2759"/>
<protein>
    <recommendedName>
        <fullName evidence="4">Transmembrane protein</fullName>
    </recommendedName>
</protein>
<evidence type="ECO:0000313" key="3">
    <source>
        <dbReference type="Proteomes" id="UP000585474"/>
    </source>
</evidence>
<sequence length="446" mass="51542">MQDIKMSYVNSLLCRITDGSEVCKFAVLQECTEAMKRSLEDAKKRYTDEVDNLNEEMLVVDGCFILELLYRYYLLTLPKEDTNEESNEITNEMPMERTIDPVFDNNLMSIAVQQDLLLLENQLPFFVLEKLFNITIDKIPGRPSNCFFHYVVLYFSNMTMSLKHKSTPSNETNCCSPNEHHISLFGNRMNSENGGGAAPKKYYHILHILLDHCLPLDIPEGKHYSEKMPSASDLDYAGVKFVAGTEQDLVKVNFTYAQSCLRRYLHRAHFEIPPLSLYDSTELFLRNLIAFEQQCCLRVSCYFTSYAFLMDMLVNSTKDVEVLQKDGIIQNYLGVDQEASELFNKLCKEVVLEKFLFAETCEQATTYSKLGWPKNVAYVRRKYFATPWTFIAFCVAFIAFVMSLTQFVRSFIHNSSPASLRECFVSRYQLPTGYCYVLNDDLHDQL</sequence>
<comment type="caution">
    <text evidence="2">The sequence shown here is derived from an EMBL/GenBank/DDBJ whole genome shotgun (WGS) entry which is preliminary data.</text>
</comment>
<dbReference type="AlphaFoldDB" id="A0A7J0E782"/>
<keyword evidence="1" id="KW-1133">Transmembrane helix</keyword>
<name>A0A7J0E782_9ERIC</name>